<evidence type="ECO:0000256" key="1">
    <source>
        <dbReference type="SAM" id="MobiDB-lite"/>
    </source>
</evidence>
<comment type="caution">
    <text evidence="2">The sequence shown here is derived from an EMBL/GenBank/DDBJ whole genome shotgun (WGS) entry which is preliminary data.</text>
</comment>
<evidence type="ECO:0000313" key="2">
    <source>
        <dbReference type="EMBL" id="GGX77061.1"/>
    </source>
</evidence>
<gene>
    <name evidence="2" type="ORF">GCM10010324_23160</name>
</gene>
<organism evidence="2 3">
    <name type="scientific">Streptomyces hiroshimensis</name>
    <dbReference type="NCBI Taxonomy" id="66424"/>
    <lineage>
        <taxon>Bacteria</taxon>
        <taxon>Bacillati</taxon>
        <taxon>Actinomycetota</taxon>
        <taxon>Actinomycetes</taxon>
        <taxon>Kitasatosporales</taxon>
        <taxon>Streptomycetaceae</taxon>
        <taxon>Streptomyces</taxon>
    </lineage>
</organism>
<reference evidence="3" key="1">
    <citation type="journal article" date="2019" name="Int. J. Syst. Evol. Microbiol.">
        <title>The Global Catalogue of Microorganisms (GCM) 10K type strain sequencing project: providing services to taxonomists for standard genome sequencing and annotation.</title>
        <authorList>
            <consortium name="The Broad Institute Genomics Platform"/>
            <consortium name="The Broad Institute Genome Sequencing Center for Infectious Disease"/>
            <person name="Wu L."/>
            <person name="Ma J."/>
        </authorList>
    </citation>
    <scope>NUCLEOTIDE SEQUENCE [LARGE SCALE GENOMIC DNA]</scope>
    <source>
        <strain evidence="3">JCM 4586</strain>
    </source>
</reference>
<sequence length="83" mass="8827">MHQCRNDAKGTCHGPIPPVHRRTPYGLRNCRNLAAADRLRGPPGAAPGGRSGVIPGARPGVIPKEEKRLPDQTEVCPGNGSWV</sequence>
<dbReference type="Proteomes" id="UP000659223">
    <property type="component" value="Unassembled WGS sequence"/>
</dbReference>
<protein>
    <submittedName>
        <fullName evidence="2">Uncharacterized protein</fullName>
    </submittedName>
</protein>
<feature type="region of interest" description="Disordered" evidence="1">
    <location>
        <begin position="38"/>
        <end position="83"/>
    </location>
</feature>
<feature type="compositionally biased region" description="Basic and acidic residues" evidence="1">
    <location>
        <begin position="1"/>
        <end position="10"/>
    </location>
</feature>
<evidence type="ECO:0000313" key="3">
    <source>
        <dbReference type="Proteomes" id="UP000659223"/>
    </source>
</evidence>
<keyword evidence="3" id="KW-1185">Reference proteome</keyword>
<name>A0ABQ2YBF7_9ACTN</name>
<accession>A0ABQ2YBF7</accession>
<proteinExistence type="predicted"/>
<dbReference type="EMBL" id="BMUT01000004">
    <property type="protein sequence ID" value="GGX77061.1"/>
    <property type="molecule type" value="Genomic_DNA"/>
</dbReference>
<feature type="region of interest" description="Disordered" evidence="1">
    <location>
        <begin position="1"/>
        <end position="25"/>
    </location>
</feature>